<sequence length="66" mass="7719">MTKEWGFLGHSYLFFRIQSGFPRRLGPLSIEIRTACANVIRFFPFRTNDSLFLGLKYGMEKESEPN</sequence>
<protein>
    <submittedName>
        <fullName evidence="1">Uncharacterized protein</fullName>
    </submittedName>
</protein>
<dbReference type="RefSeq" id="WP_135687600.1">
    <property type="nucleotide sequence ID" value="NZ_JAMQPS010000001.1"/>
</dbReference>
<gene>
    <name evidence="1" type="ORF">ND810_01265</name>
</gene>
<organism evidence="1 2">
    <name type="scientific">Leptospira levettii</name>
    <dbReference type="NCBI Taxonomy" id="2023178"/>
    <lineage>
        <taxon>Bacteria</taxon>
        <taxon>Pseudomonadati</taxon>
        <taxon>Spirochaetota</taxon>
        <taxon>Spirochaetia</taxon>
        <taxon>Leptospirales</taxon>
        <taxon>Leptospiraceae</taxon>
        <taxon>Leptospira</taxon>
    </lineage>
</organism>
<dbReference type="AlphaFoldDB" id="A0A5F2D9I5"/>
<comment type="caution">
    <text evidence="1">The sequence shown here is derived from an EMBL/GenBank/DDBJ whole genome shotgun (WGS) entry which is preliminary data.</text>
</comment>
<reference evidence="1" key="1">
    <citation type="submission" date="2022-06" db="EMBL/GenBank/DDBJ databases">
        <title>Leptospira isolates from biofilms formed at urban environments.</title>
        <authorList>
            <person name="Ribeiro P.S."/>
            <person name="Sousa T."/>
            <person name="Carvalho N."/>
            <person name="Aburjaile F."/>
            <person name="Neves F."/>
            <person name="Oliveira D."/>
            <person name="Blanco L."/>
            <person name="Lima J."/>
            <person name="Costa F."/>
            <person name="Brenig B."/>
            <person name="Soares S."/>
            <person name="Ramos R."/>
            <person name="Goes-Neto A."/>
            <person name="Matiuzzi M."/>
            <person name="Azevedo V."/>
            <person name="Ristow P."/>
        </authorList>
    </citation>
    <scope>NUCLEOTIDE SEQUENCE</scope>
    <source>
        <strain evidence="1">VSF7</strain>
    </source>
</reference>
<evidence type="ECO:0000313" key="1">
    <source>
        <dbReference type="EMBL" id="MCW7513768.1"/>
    </source>
</evidence>
<dbReference type="Proteomes" id="UP001209694">
    <property type="component" value="Unassembled WGS sequence"/>
</dbReference>
<proteinExistence type="predicted"/>
<name>A0A5F2D9I5_9LEPT</name>
<dbReference type="EMBL" id="JAMQQD010000001">
    <property type="protein sequence ID" value="MCW7513768.1"/>
    <property type="molecule type" value="Genomic_DNA"/>
</dbReference>
<accession>A0A5F2D9I5</accession>
<evidence type="ECO:0000313" key="2">
    <source>
        <dbReference type="Proteomes" id="UP001209694"/>
    </source>
</evidence>